<evidence type="ECO:0000256" key="9">
    <source>
        <dbReference type="ARBA" id="ARBA00023242"/>
    </source>
</evidence>
<evidence type="ECO:0000256" key="8">
    <source>
        <dbReference type="ARBA" id="ARBA00023163"/>
    </source>
</evidence>
<evidence type="ECO:0000256" key="1">
    <source>
        <dbReference type="ARBA" id="ARBA00004123"/>
    </source>
</evidence>
<feature type="domain" description="C2H2-type" evidence="11">
    <location>
        <begin position="71"/>
        <end position="98"/>
    </location>
</feature>
<gene>
    <name evidence="12" type="ORF">CDAR_599831</name>
</gene>
<dbReference type="InterPro" id="IPR013087">
    <property type="entry name" value="Znf_C2H2_type"/>
</dbReference>
<dbReference type="AlphaFoldDB" id="A0AAV4RAM9"/>
<evidence type="ECO:0000256" key="2">
    <source>
        <dbReference type="ARBA" id="ARBA00022723"/>
    </source>
</evidence>
<keyword evidence="8" id="KW-0804">Transcription</keyword>
<keyword evidence="9" id="KW-0539">Nucleus</keyword>
<sequence length="126" mass="14607">MGDSNFVPLEIIGNTSKKDKSEALIVTDVVTFDGMKDLQIQRFQCSLCPYVSNFKHNVQRHLMSHSGNKPFQCNMCQRKFIQKSDLKIHMLRHAKEKPFRCDLCPKAYPSRSALNFHNRITHCSYS</sequence>
<keyword evidence="4 10" id="KW-0863">Zinc-finger</keyword>
<dbReference type="Pfam" id="PF00096">
    <property type="entry name" value="zf-C2H2"/>
    <property type="match status" value="1"/>
</dbReference>
<dbReference type="SUPFAM" id="SSF57667">
    <property type="entry name" value="beta-beta-alpha zinc fingers"/>
    <property type="match status" value="2"/>
</dbReference>
<dbReference type="GO" id="GO:0000981">
    <property type="term" value="F:DNA-binding transcription factor activity, RNA polymerase II-specific"/>
    <property type="evidence" value="ECO:0007669"/>
    <property type="project" value="TreeGrafter"/>
</dbReference>
<protein>
    <recommendedName>
        <fullName evidence="11">C2H2-type domain-containing protein</fullName>
    </recommendedName>
</protein>
<accession>A0AAV4RAM9</accession>
<dbReference type="InterPro" id="IPR036236">
    <property type="entry name" value="Znf_C2H2_sf"/>
</dbReference>
<comment type="subcellular location">
    <subcellularLocation>
        <location evidence="1">Nucleus</location>
    </subcellularLocation>
</comment>
<keyword evidence="2" id="KW-0479">Metal-binding</keyword>
<keyword evidence="6" id="KW-0805">Transcription regulation</keyword>
<dbReference type="PROSITE" id="PS50157">
    <property type="entry name" value="ZINC_FINGER_C2H2_2"/>
    <property type="match status" value="3"/>
</dbReference>
<evidence type="ECO:0000256" key="7">
    <source>
        <dbReference type="ARBA" id="ARBA00023125"/>
    </source>
</evidence>
<dbReference type="GO" id="GO:0008270">
    <property type="term" value="F:zinc ion binding"/>
    <property type="evidence" value="ECO:0007669"/>
    <property type="project" value="UniProtKB-KW"/>
</dbReference>
<dbReference type="PANTHER" id="PTHR24394:SF29">
    <property type="entry name" value="MYONEURIN"/>
    <property type="match status" value="1"/>
</dbReference>
<dbReference type="PROSITE" id="PS00028">
    <property type="entry name" value="ZINC_FINGER_C2H2_1"/>
    <property type="match status" value="2"/>
</dbReference>
<dbReference type="Gene3D" id="3.30.160.60">
    <property type="entry name" value="Classic Zinc Finger"/>
    <property type="match status" value="3"/>
</dbReference>
<dbReference type="SMART" id="SM00355">
    <property type="entry name" value="ZnF_C2H2"/>
    <property type="match status" value="3"/>
</dbReference>
<keyword evidence="13" id="KW-1185">Reference proteome</keyword>
<dbReference type="GO" id="GO:0003677">
    <property type="term" value="F:DNA binding"/>
    <property type="evidence" value="ECO:0007669"/>
    <property type="project" value="UniProtKB-KW"/>
</dbReference>
<feature type="domain" description="C2H2-type" evidence="11">
    <location>
        <begin position="99"/>
        <end position="126"/>
    </location>
</feature>
<evidence type="ECO:0000259" key="11">
    <source>
        <dbReference type="PROSITE" id="PS50157"/>
    </source>
</evidence>
<evidence type="ECO:0000313" key="12">
    <source>
        <dbReference type="EMBL" id="GIY17133.1"/>
    </source>
</evidence>
<dbReference type="Proteomes" id="UP001054837">
    <property type="component" value="Unassembled WGS sequence"/>
</dbReference>
<evidence type="ECO:0000256" key="5">
    <source>
        <dbReference type="ARBA" id="ARBA00022833"/>
    </source>
</evidence>
<proteinExistence type="predicted"/>
<evidence type="ECO:0000256" key="6">
    <source>
        <dbReference type="ARBA" id="ARBA00023015"/>
    </source>
</evidence>
<comment type="caution">
    <text evidence="12">The sequence shown here is derived from an EMBL/GenBank/DDBJ whole genome shotgun (WGS) entry which is preliminary data.</text>
</comment>
<feature type="domain" description="C2H2-type" evidence="11">
    <location>
        <begin position="43"/>
        <end position="70"/>
    </location>
</feature>
<name>A0AAV4RAM9_9ARAC</name>
<keyword evidence="7" id="KW-0238">DNA-binding</keyword>
<keyword evidence="5" id="KW-0862">Zinc</keyword>
<evidence type="ECO:0000256" key="3">
    <source>
        <dbReference type="ARBA" id="ARBA00022737"/>
    </source>
</evidence>
<evidence type="ECO:0000256" key="4">
    <source>
        <dbReference type="ARBA" id="ARBA00022771"/>
    </source>
</evidence>
<evidence type="ECO:0000313" key="13">
    <source>
        <dbReference type="Proteomes" id="UP001054837"/>
    </source>
</evidence>
<reference evidence="12 13" key="1">
    <citation type="submission" date="2021-06" db="EMBL/GenBank/DDBJ databases">
        <title>Caerostris darwini draft genome.</title>
        <authorList>
            <person name="Kono N."/>
            <person name="Arakawa K."/>
        </authorList>
    </citation>
    <scope>NUCLEOTIDE SEQUENCE [LARGE SCALE GENOMIC DNA]</scope>
</reference>
<dbReference type="GO" id="GO:0005634">
    <property type="term" value="C:nucleus"/>
    <property type="evidence" value="ECO:0007669"/>
    <property type="project" value="UniProtKB-SubCell"/>
</dbReference>
<dbReference type="FunFam" id="3.30.160.60:FF:000322">
    <property type="entry name" value="GDNF-inducible zinc finger protein 1"/>
    <property type="match status" value="1"/>
</dbReference>
<dbReference type="EMBL" id="BPLQ01005774">
    <property type="protein sequence ID" value="GIY17133.1"/>
    <property type="molecule type" value="Genomic_DNA"/>
</dbReference>
<keyword evidence="3" id="KW-0677">Repeat</keyword>
<evidence type="ECO:0000256" key="10">
    <source>
        <dbReference type="PROSITE-ProRule" id="PRU00042"/>
    </source>
</evidence>
<dbReference type="PANTHER" id="PTHR24394">
    <property type="entry name" value="ZINC FINGER PROTEIN"/>
    <property type="match status" value="1"/>
</dbReference>
<organism evidence="12 13">
    <name type="scientific">Caerostris darwini</name>
    <dbReference type="NCBI Taxonomy" id="1538125"/>
    <lineage>
        <taxon>Eukaryota</taxon>
        <taxon>Metazoa</taxon>
        <taxon>Ecdysozoa</taxon>
        <taxon>Arthropoda</taxon>
        <taxon>Chelicerata</taxon>
        <taxon>Arachnida</taxon>
        <taxon>Araneae</taxon>
        <taxon>Araneomorphae</taxon>
        <taxon>Entelegynae</taxon>
        <taxon>Araneoidea</taxon>
        <taxon>Araneidae</taxon>
        <taxon>Caerostris</taxon>
    </lineage>
</organism>
<dbReference type="FunFam" id="3.30.160.60:FF:000624">
    <property type="entry name" value="zinc finger protein 697"/>
    <property type="match status" value="1"/>
</dbReference>